<dbReference type="RefSeq" id="WP_068349905.1">
    <property type="nucleotide sequence ID" value="NZ_CP016033.1"/>
</dbReference>
<protein>
    <recommendedName>
        <fullName evidence="3">Terminase small subunit</fullName>
    </recommendedName>
</protein>
<sequence>MVDPALPRRSPRACPGRHWRKLFLETLSATSNVARAAAAANVGIERAYQARRDEPEFARAWQAAINDGYLNLEMEVIRRLRERDLITSNGDKFDFANVIRLLAAQRDSSARGNNQVRDVSPAEVRASIDRKIEDIRRRIARQKAAAESKRE</sequence>
<dbReference type="OrthoDB" id="8480631at2"/>
<evidence type="ECO:0008006" key="3">
    <source>
        <dbReference type="Google" id="ProtNLM"/>
    </source>
</evidence>
<dbReference type="STRING" id="1112.A9D12_03710"/>
<organism evidence="1 2">
    <name type="scientific">Erythrobacter neustonensis</name>
    <dbReference type="NCBI Taxonomy" id="1112"/>
    <lineage>
        <taxon>Bacteria</taxon>
        <taxon>Pseudomonadati</taxon>
        <taxon>Pseudomonadota</taxon>
        <taxon>Alphaproteobacteria</taxon>
        <taxon>Sphingomonadales</taxon>
        <taxon>Erythrobacteraceae</taxon>
        <taxon>Erythrobacter/Porphyrobacter group</taxon>
        <taxon>Erythrobacter</taxon>
    </lineage>
</organism>
<accession>A0A192D2N0</accession>
<name>A0A192D2N0_9SPHN</name>
<dbReference type="AlphaFoldDB" id="A0A192D2N0"/>
<dbReference type="EMBL" id="CP016033">
    <property type="protein sequence ID" value="ANK12192.1"/>
    <property type="molecule type" value="Genomic_DNA"/>
</dbReference>
<gene>
    <name evidence="1" type="ORF">A9D12_03710</name>
</gene>
<evidence type="ECO:0000313" key="1">
    <source>
        <dbReference type="EMBL" id="ANK12192.1"/>
    </source>
</evidence>
<dbReference type="KEGG" id="pns:A9D12_03710"/>
<proteinExistence type="predicted"/>
<keyword evidence="2" id="KW-1185">Reference proteome</keyword>
<dbReference type="Proteomes" id="UP000078263">
    <property type="component" value="Chromosome"/>
</dbReference>
<reference evidence="1 2" key="1">
    <citation type="submission" date="2016-05" db="EMBL/GenBank/DDBJ databases">
        <title>Compelete Genome Sequence of Bacteriochlorophyll-Synthesizing Bacterium Porphyrobacter neustonensis DSM 9434.</title>
        <authorList>
            <person name="Shi X.-L."/>
            <person name="Wu Y.-H."/>
            <person name="Cheng H."/>
            <person name="Xu L."/>
            <person name="Zhang X.-Q."/>
            <person name="Wang C.-S."/>
            <person name="Xu X.-W."/>
        </authorList>
    </citation>
    <scope>NUCLEOTIDE SEQUENCE [LARGE SCALE GENOMIC DNA]</scope>
    <source>
        <strain evidence="1 2">DSM 9434</strain>
    </source>
</reference>
<evidence type="ECO:0000313" key="2">
    <source>
        <dbReference type="Proteomes" id="UP000078263"/>
    </source>
</evidence>